<evidence type="ECO:0000313" key="4">
    <source>
        <dbReference type="EMBL" id="CAG5005654.1"/>
    </source>
</evidence>
<evidence type="ECO:0008006" key="6">
    <source>
        <dbReference type="Google" id="ProtNLM"/>
    </source>
</evidence>
<evidence type="ECO:0000313" key="5">
    <source>
        <dbReference type="Proteomes" id="UP000680038"/>
    </source>
</evidence>
<gene>
    <name evidence="4" type="ORF">DYBT9275_03623</name>
</gene>
<dbReference type="Proteomes" id="UP000680038">
    <property type="component" value="Unassembled WGS sequence"/>
</dbReference>
<keyword evidence="1" id="KW-0472">Membrane</keyword>
<dbReference type="AlphaFoldDB" id="A0A916N5K7"/>
<keyword evidence="1" id="KW-0812">Transmembrane</keyword>
<name>A0A916N5K7_9BACT</name>
<dbReference type="RefSeq" id="WP_215240096.1">
    <property type="nucleotide sequence ID" value="NZ_CAJRAF010000002.1"/>
</dbReference>
<evidence type="ECO:0000256" key="1">
    <source>
        <dbReference type="SAM" id="Phobius"/>
    </source>
</evidence>
<organism evidence="4 5">
    <name type="scientific">Dyadobacter helix</name>
    <dbReference type="NCBI Taxonomy" id="2822344"/>
    <lineage>
        <taxon>Bacteria</taxon>
        <taxon>Pseudomonadati</taxon>
        <taxon>Bacteroidota</taxon>
        <taxon>Cytophagia</taxon>
        <taxon>Cytophagales</taxon>
        <taxon>Spirosomataceae</taxon>
        <taxon>Dyadobacter</taxon>
    </lineage>
</organism>
<dbReference type="Gene3D" id="2.60.120.1440">
    <property type="match status" value="1"/>
</dbReference>
<comment type="caution">
    <text evidence="4">The sequence shown here is derived from an EMBL/GenBank/DDBJ whole genome shotgun (WGS) entry which is preliminary data.</text>
</comment>
<proteinExistence type="predicted"/>
<feature type="domain" description="FecR protein" evidence="2">
    <location>
        <begin position="150"/>
        <end position="238"/>
    </location>
</feature>
<dbReference type="PANTHER" id="PTHR30273">
    <property type="entry name" value="PERIPLASMIC SIGNAL SENSOR AND SIGMA FACTOR ACTIVATOR FECR-RELATED"/>
    <property type="match status" value="1"/>
</dbReference>
<dbReference type="InterPro" id="IPR012373">
    <property type="entry name" value="Ferrdict_sens_TM"/>
</dbReference>
<dbReference type="EMBL" id="CAJRAF010000002">
    <property type="protein sequence ID" value="CAG5005654.1"/>
    <property type="molecule type" value="Genomic_DNA"/>
</dbReference>
<accession>A0A916N5K7</accession>
<evidence type="ECO:0000259" key="2">
    <source>
        <dbReference type="Pfam" id="PF04773"/>
    </source>
</evidence>
<dbReference type="Gene3D" id="3.55.50.30">
    <property type="match status" value="1"/>
</dbReference>
<sequence length="371" mass="41996">MNKYKNYRIEDFVWDTSYRLWILSPTRESNLVWERWIEENPGMSETLLAAKDIILSLKVSEPEISDEAIRQSVQAVVGQVNAETKEIAFEPRFSQLHFWLRVAASVTLICSLVWFGNRFYGKKPKTEVAAVVKKDPLPAPAFVEKVNERKSTIRINLEDGSVVTLKKGGKLRYEKHFAKDRREVYLTGGAFFEVAKDPDRPFLVYASELVTKVLGTSFSIEANEGSDNITVEVKTGRVSVFAKSDPEVKQKATNRELSGVVLTPNQKITYNRGEVRLVKSLVENPEVILPKSKSTQFEFEETPASEVFAAIGKAYGIDILYDEELLKDCPLNATLDTQTLHEKLTIICKAVESRYEILDGQIVIYSKGCRN</sequence>
<dbReference type="PANTHER" id="PTHR30273:SF2">
    <property type="entry name" value="PROTEIN FECR"/>
    <property type="match status" value="1"/>
</dbReference>
<reference evidence="4" key="1">
    <citation type="submission" date="2021-04" db="EMBL/GenBank/DDBJ databases">
        <authorList>
            <person name="Rodrigo-Torres L."/>
            <person name="Arahal R. D."/>
            <person name="Lucena T."/>
        </authorList>
    </citation>
    <scope>NUCLEOTIDE SEQUENCE</scope>
    <source>
        <strain evidence="4">CECT 9275</strain>
    </source>
</reference>
<evidence type="ECO:0000259" key="3">
    <source>
        <dbReference type="Pfam" id="PF16344"/>
    </source>
</evidence>
<dbReference type="Pfam" id="PF04773">
    <property type="entry name" value="FecR"/>
    <property type="match status" value="1"/>
</dbReference>
<keyword evidence="1" id="KW-1133">Transmembrane helix</keyword>
<keyword evidence="5" id="KW-1185">Reference proteome</keyword>
<dbReference type="InterPro" id="IPR006860">
    <property type="entry name" value="FecR"/>
</dbReference>
<feature type="transmembrane region" description="Helical" evidence="1">
    <location>
        <begin position="98"/>
        <end position="116"/>
    </location>
</feature>
<dbReference type="Pfam" id="PF16344">
    <property type="entry name" value="FecR_C"/>
    <property type="match status" value="1"/>
</dbReference>
<dbReference type="InterPro" id="IPR032508">
    <property type="entry name" value="FecR_C"/>
</dbReference>
<dbReference type="PIRSF" id="PIRSF018266">
    <property type="entry name" value="FecR"/>
    <property type="match status" value="1"/>
</dbReference>
<dbReference type="GO" id="GO:0016989">
    <property type="term" value="F:sigma factor antagonist activity"/>
    <property type="evidence" value="ECO:0007669"/>
    <property type="project" value="TreeGrafter"/>
</dbReference>
<feature type="domain" description="Protein FecR C-terminal" evidence="3">
    <location>
        <begin position="297"/>
        <end position="364"/>
    </location>
</feature>
<protein>
    <recommendedName>
        <fullName evidence="6">FecR family protein</fullName>
    </recommendedName>
</protein>